<dbReference type="EMBL" id="LS483476">
    <property type="protein sequence ID" value="SQI56626.1"/>
    <property type="molecule type" value="Genomic_DNA"/>
</dbReference>
<dbReference type="AlphaFoldDB" id="A0A2X4VX90"/>
<organism evidence="2 3">
    <name type="scientific">Lederbergia lenta</name>
    <name type="common">Bacillus lentus</name>
    <dbReference type="NCBI Taxonomy" id="1467"/>
    <lineage>
        <taxon>Bacteria</taxon>
        <taxon>Bacillati</taxon>
        <taxon>Bacillota</taxon>
        <taxon>Bacilli</taxon>
        <taxon>Bacillales</taxon>
        <taxon>Bacillaceae</taxon>
        <taxon>Lederbergia</taxon>
    </lineage>
</organism>
<sequence length="59" mass="6663">MNNEILEIGKITKAISSSGELLRHSETSQQALDNLKEAENSLNRALNHILSPERNNRYT</sequence>
<dbReference type="KEGG" id="blen:NCTC4824_01987"/>
<evidence type="ECO:0000313" key="2">
    <source>
        <dbReference type="EMBL" id="SQI56626.1"/>
    </source>
</evidence>
<proteinExistence type="predicted"/>
<feature type="coiled-coil region" evidence="1">
    <location>
        <begin position="21"/>
        <end position="48"/>
    </location>
</feature>
<evidence type="ECO:0000256" key="1">
    <source>
        <dbReference type="SAM" id="Coils"/>
    </source>
</evidence>
<accession>A0A2X4VX90</accession>
<protein>
    <submittedName>
        <fullName evidence="2">Uncharacterized protein</fullName>
    </submittedName>
</protein>
<gene>
    <name evidence="2" type="ORF">NCTC4824_01987</name>
</gene>
<dbReference type="STRING" id="1348624.GCA_001591545_01054"/>
<keyword evidence="3" id="KW-1185">Reference proteome</keyword>
<evidence type="ECO:0000313" key="3">
    <source>
        <dbReference type="Proteomes" id="UP000249134"/>
    </source>
</evidence>
<name>A0A2X4VX90_LEDLE</name>
<dbReference type="Proteomes" id="UP000249134">
    <property type="component" value="Chromosome 1"/>
</dbReference>
<keyword evidence="1" id="KW-0175">Coiled coil</keyword>
<dbReference type="RefSeq" id="WP_066137902.1">
    <property type="nucleotide sequence ID" value="NZ_CBCSGM010000001.1"/>
</dbReference>
<reference evidence="2 3" key="1">
    <citation type="submission" date="2018-06" db="EMBL/GenBank/DDBJ databases">
        <authorList>
            <consortium name="Pathogen Informatics"/>
            <person name="Doyle S."/>
        </authorList>
    </citation>
    <scope>NUCLEOTIDE SEQUENCE [LARGE SCALE GENOMIC DNA]</scope>
    <source>
        <strain evidence="2 3">NCTC4824</strain>
    </source>
</reference>